<dbReference type="InterPro" id="IPR036165">
    <property type="entry name" value="YefM-like_sf"/>
</dbReference>
<proteinExistence type="inferred from homology"/>
<sequence>MNFSAASITDARGQLASIIDEARAAPVYLTRRSRAVAAVIDAAQLKQLLEDAEELADIKAVDAAWEETEKLGETPVPWDDVKRDLGLLP</sequence>
<gene>
    <name evidence="3" type="ORF">B7R21_16925</name>
</gene>
<comment type="caution">
    <text evidence="3">The sequence shown here is derived from an EMBL/GenBank/DDBJ whole genome shotgun (WGS) entry which is preliminary data.</text>
</comment>
<accession>A0A3E0VDY5</accession>
<dbReference type="Gene3D" id="3.40.1620.10">
    <property type="entry name" value="YefM-like domain"/>
    <property type="match status" value="1"/>
</dbReference>
<dbReference type="Pfam" id="PF02604">
    <property type="entry name" value="PhdYeFM_antitox"/>
    <property type="match status" value="1"/>
</dbReference>
<dbReference type="Proteomes" id="UP000256709">
    <property type="component" value="Unassembled WGS sequence"/>
</dbReference>
<name>A0A3E0VDY5_9MICO</name>
<evidence type="ECO:0000313" key="4">
    <source>
        <dbReference type="Proteomes" id="UP000256709"/>
    </source>
</evidence>
<comment type="function">
    <text evidence="2">Antitoxin component of a type II toxin-antitoxin (TA) system.</text>
</comment>
<evidence type="ECO:0000256" key="1">
    <source>
        <dbReference type="ARBA" id="ARBA00009981"/>
    </source>
</evidence>
<dbReference type="EMBL" id="NBXA01000032">
    <property type="protein sequence ID" value="RFA07077.1"/>
    <property type="molecule type" value="Genomic_DNA"/>
</dbReference>
<dbReference type="NCBIfam" id="TIGR01552">
    <property type="entry name" value="phd_fam"/>
    <property type="match status" value="1"/>
</dbReference>
<dbReference type="AlphaFoldDB" id="A0A3E0VDY5"/>
<comment type="similarity">
    <text evidence="1 2">Belongs to the phD/YefM antitoxin family.</text>
</comment>
<evidence type="ECO:0000313" key="3">
    <source>
        <dbReference type="EMBL" id="RFA07077.1"/>
    </source>
</evidence>
<organism evidence="3 4">
    <name type="scientific">Subtercola boreus</name>
    <dbReference type="NCBI Taxonomy" id="120213"/>
    <lineage>
        <taxon>Bacteria</taxon>
        <taxon>Bacillati</taxon>
        <taxon>Actinomycetota</taxon>
        <taxon>Actinomycetes</taxon>
        <taxon>Micrococcales</taxon>
        <taxon>Microbacteriaceae</taxon>
        <taxon>Subtercola</taxon>
    </lineage>
</organism>
<protein>
    <recommendedName>
        <fullName evidence="2">Antitoxin</fullName>
    </recommendedName>
</protein>
<dbReference type="SUPFAM" id="SSF143120">
    <property type="entry name" value="YefM-like"/>
    <property type="match status" value="1"/>
</dbReference>
<reference evidence="3 4" key="1">
    <citation type="submission" date="2017-04" db="EMBL/GenBank/DDBJ databases">
        <title>Comparative genome analysis of Subtercola boreus.</title>
        <authorList>
            <person name="Cho Y.-J."/>
            <person name="Cho A."/>
            <person name="Kim O.-S."/>
            <person name="Lee J.-I."/>
        </authorList>
    </citation>
    <scope>NUCLEOTIDE SEQUENCE [LARGE SCALE GENOMIC DNA]</scope>
    <source>
        <strain evidence="3 4">P27444</strain>
    </source>
</reference>
<dbReference type="OrthoDB" id="4869854at2"/>
<evidence type="ECO:0000256" key="2">
    <source>
        <dbReference type="RuleBase" id="RU362080"/>
    </source>
</evidence>
<dbReference type="InterPro" id="IPR006442">
    <property type="entry name" value="Antitoxin_Phd/YefM"/>
</dbReference>